<sequence length="341" mass="39480">MRFYQVDPTLENYWRGVILFGNNFATYKFALAHALYDVDRSDTLVKLDDLAVPFSRHICEHLKNAPRQILNDKKPGKLITACLQYNLGEIDEDELHRMTVRYGFSVVLDAFHNVNGGPLEKQFFINERREHKGIRLTDEFYRLTETQQFCNLVHETDARWRLVEKAWEMDLPPQLLDVHYDAGSETLFTQLNSYRISLTSCRNSLNGYQKGHCFYCNAPISLESGHPLLADVDHFIPLVAQRQMPGMNLNGVWNLVLACQSCNRGENGKMAQVPALDLLYRLHARNEYFINSRLPLHEAIINQTGKSEPVRRTFLNDIWNAALACRFRIWQPDAAGEVMFR</sequence>
<dbReference type="STRING" id="1115515.EV102420_02_04370"/>
<dbReference type="RefSeq" id="WP_042388349.1">
    <property type="nucleotide sequence ID" value="NZ_BBMZ01000002.1"/>
</dbReference>
<evidence type="ECO:0000313" key="2">
    <source>
        <dbReference type="EMBL" id="GAL56832.1"/>
    </source>
</evidence>
<protein>
    <recommendedName>
        <fullName evidence="1">HNH nuclease domain-containing protein</fullName>
    </recommendedName>
</protein>
<dbReference type="AlphaFoldDB" id="A0A090VP01"/>
<gene>
    <name evidence="2" type="ORF">EV102420_02_04370</name>
</gene>
<dbReference type="eggNOG" id="COG1403">
    <property type="taxonomic scope" value="Bacteria"/>
</dbReference>
<feature type="domain" description="HNH nuclease" evidence="1">
    <location>
        <begin position="200"/>
        <end position="264"/>
    </location>
</feature>
<reference evidence="2 3" key="1">
    <citation type="submission" date="2014-09" db="EMBL/GenBank/DDBJ databases">
        <title>Whole genome shotgun sequence of Escherichia vulneris NBRC 102420.</title>
        <authorList>
            <person name="Yoshida Y."/>
            <person name="Hosoyama A."/>
            <person name="Tsuchikane K."/>
            <person name="Ohji S."/>
            <person name="Ichikawa N."/>
            <person name="Kimura A."/>
            <person name="Yamazoe A."/>
            <person name="Ezaki T."/>
            <person name="Fujita N."/>
        </authorList>
    </citation>
    <scope>NUCLEOTIDE SEQUENCE [LARGE SCALE GENOMIC DNA]</scope>
    <source>
        <strain evidence="2 3">NBRC 102420</strain>
    </source>
</reference>
<proteinExistence type="predicted"/>
<organism evidence="2 3">
    <name type="scientific">Pseudescherichia vulneris NBRC 102420</name>
    <dbReference type="NCBI Taxonomy" id="1115515"/>
    <lineage>
        <taxon>Bacteria</taxon>
        <taxon>Pseudomonadati</taxon>
        <taxon>Pseudomonadota</taxon>
        <taxon>Gammaproteobacteria</taxon>
        <taxon>Enterobacterales</taxon>
        <taxon>Enterobacteriaceae</taxon>
        <taxon>Pseudescherichia</taxon>
    </lineage>
</organism>
<keyword evidence="3" id="KW-1185">Reference proteome</keyword>
<evidence type="ECO:0000259" key="1">
    <source>
        <dbReference type="SMART" id="SM00507"/>
    </source>
</evidence>
<comment type="caution">
    <text evidence="2">The sequence shown here is derived from an EMBL/GenBank/DDBJ whole genome shotgun (WGS) entry which is preliminary data.</text>
</comment>
<dbReference type="Proteomes" id="UP000029462">
    <property type="component" value="Unassembled WGS sequence"/>
</dbReference>
<evidence type="ECO:0000313" key="3">
    <source>
        <dbReference type="Proteomes" id="UP000029462"/>
    </source>
</evidence>
<dbReference type="SMART" id="SM00507">
    <property type="entry name" value="HNHc"/>
    <property type="match status" value="1"/>
</dbReference>
<name>A0A090VP01_PSEVU</name>
<accession>A0A090VP01</accession>
<dbReference type="InterPro" id="IPR003615">
    <property type="entry name" value="HNH_nuc"/>
</dbReference>
<dbReference type="EMBL" id="BBMZ01000002">
    <property type="protein sequence ID" value="GAL56832.1"/>
    <property type="molecule type" value="Genomic_DNA"/>
</dbReference>
<dbReference type="Gene3D" id="1.10.30.50">
    <property type="match status" value="1"/>
</dbReference>
<dbReference type="OrthoDB" id="9804086at2"/>
<dbReference type="CDD" id="cd00085">
    <property type="entry name" value="HNHc"/>
    <property type="match status" value="1"/>
</dbReference>